<dbReference type="NCBIfam" id="NF006732">
    <property type="entry name" value="PRK09263.1"/>
    <property type="match status" value="1"/>
</dbReference>
<accession>A0ABX5SKW7</accession>
<dbReference type="GO" id="GO:0008998">
    <property type="term" value="F:ribonucleoside-triphosphate reductase (thioredoxin) activity"/>
    <property type="evidence" value="ECO:0007669"/>
    <property type="project" value="UniProtKB-EC"/>
</dbReference>
<dbReference type="PROSITE" id="PS51149">
    <property type="entry name" value="GLY_RADICAL_2"/>
    <property type="match status" value="1"/>
</dbReference>
<evidence type="ECO:0000259" key="3">
    <source>
        <dbReference type="PROSITE" id="PS51149"/>
    </source>
</evidence>
<feature type="domain" description="Glycine radical" evidence="3">
    <location>
        <begin position="579"/>
        <end position="704"/>
    </location>
</feature>
<name>A0ABX5SKW7_9LACO</name>
<dbReference type="EC" id="1.17.4.2" evidence="4"/>
<evidence type="ECO:0000256" key="1">
    <source>
        <dbReference type="ARBA" id="ARBA00022818"/>
    </source>
</evidence>
<reference evidence="4 5" key="1">
    <citation type="submission" date="2019-03" db="EMBL/GenBank/DDBJ databases">
        <title>Complete Genome Sequence of Leuconostoc kimchii strain NKJ218 Isolated from Homemade Kimchi.</title>
        <authorList>
            <person name="Jung J.Y."/>
            <person name="Jin H.M."/>
            <person name="Jung J.-W."/>
            <person name="Lee S.-Y."/>
            <person name="Ryu B.-G."/>
            <person name="Han S.-S."/>
            <person name="Kang H.K."/>
            <person name="Choi H.W."/>
            <person name="Chung E.J."/>
            <person name="Choi K.-M."/>
        </authorList>
    </citation>
    <scope>NUCLEOTIDE SEQUENCE [LARGE SCALE GENOMIC DNA]</scope>
    <source>
        <strain evidence="4 5">NKJ218</strain>
    </source>
</reference>
<keyword evidence="1 2" id="KW-0556">Organic radical</keyword>
<dbReference type="PANTHER" id="PTHR21075:SF0">
    <property type="entry name" value="ANAEROBIC RIBONUCLEOSIDE-TRIPHOSPHATE REDUCTASE"/>
    <property type="match status" value="1"/>
</dbReference>
<dbReference type="EMBL" id="CP037939">
    <property type="protein sequence ID" value="QBR48019.1"/>
    <property type="molecule type" value="Genomic_DNA"/>
</dbReference>
<dbReference type="InterPro" id="IPR019777">
    <property type="entry name" value="Form_AcTrfase_GR_CS"/>
</dbReference>
<evidence type="ECO:0000313" key="4">
    <source>
        <dbReference type="EMBL" id="QBR48019.1"/>
    </source>
</evidence>
<proteinExistence type="predicted"/>
<keyword evidence="4" id="KW-0560">Oxidoreductase</keyword>
<evidence type="ECO:0000256" key="2">
    <source>
        <dbReference type="PROSITE-ProRule" id="PRU00493"/>
    </source>
</evidence>
<keyword evidence="5" id="KW-1185">Reference proteome</keyword>
<dbReference type="RefSeq" id="WP_013975158.1">
    <property type="nucleotide sequence ID" value="NZ_CP037939.1"/>
</dbReference>
<dbReference type="NCBIfam" id="TIGR02487">
    <property type="entry name" value="NrdD"/>
    <property type="match status" value="1"/>
</dbReference>
<dbReference type="Proteomes" id="UP000295756">
    <property type="component" value="Chromosome"/>
</dbReference>
<protein>
    <submittedName>
        <fullName evidence="4">Anaerobic ribonucleoside-triphosphate reductase</fullName>
        <ecNumber evidence="4">1.17.4.2</ecNumber>
    </submittedName>
</protein>
<gene>
    <name evidence="4" type="primary">nrdD</name>
    <name evidence="4" type="ORF">EW139_07725</name>
</gene>
<feature type="modified residue" description="Glycine radical" evidence="2">
    <location>
        <position position="677"/>
    </location>
</feature>
<dbReference type="InterPro" id="IPR001150">
    <property type="entry name" value="Gly_radical"/>
</dbReference>
<dbReference type="PROSITE" id="PS00850">
    <property type="entry name" value="GLY_RADICAL_1"/>
    <property type="match status" value="1"/>
</dbReference>
<dbReference type="CDD" id="cd01675">
    <property type="entry name" value="RNR_III"/>
    <property type="match status" value="1"/>
</dbReference>
<dbReference type="SUPFAM" id="SSF51998">
    <property type="entry name" value="PFL-like glycyl radical enzymes"/>
    <property type="match status" value="1"/>
</dbReference>
<dbReference type="InterPro" id="IPR012833">
    <property type="entry name" value="NrdD"/>
</dbReference>
<organism evidence="4 5">
    <name type="scientific">Leuconostoc kimchii</name>
    <dbReference type="NCBI Taxonomy" id="136609"/>
    <lineage>
        <taxon>Bacteria</taxon>
        <taxon>Bacillati</taxon>
        <taxon>Bacillota</taxon>
        <taxon>Bacilli</taxon>
        <taxon>Lactobacillales</taxon>
        <taxon>Lactobacillaceae</taxon>
        <taxon>Leuconostoc</taxon>
    </lineage>
</organism>
<sequence>MNTDNTLKKVMKRSGEVVQFQSYKIRLVLDTLSVTKTLQQDIMSEIVAKASTTDLTTTIIFQVILSRLKSDLPQAANAYQAIHDQNEKAWLQAINPENKLNSLVNQDDKTMHENANKDSQVFNTFRDLTAGMIGKSKGLTMMPETVAKAHLRGDLHWHDLDYTPLGPMTNCCLVDFDYMFKSGYTMGNAQVETPKSIGTATAHMAQIIANVASSQYGGTSINRADELLAPYAEMNYQKHLKAAEAYVVTDKRVAYATACTKKDIYDAMQALEYEINTLASAQGQTPFTTLGFGLGTTWFAREIQRAIFKIRIEGIGPDHRTAIFPKLVFSLKRGVNMNSEDPNYDIKKLAIECASKRMYPDVLNYEQIIDLTGSFKAPMGCRSFLQGWHDADGKEVNEGRMNLGVVTLNIPRIALQSHGDMTLFWKILADRLTLAKKALKFKLARTKEAVPENAPILYKNGAFGHQLPDGGQVDDLFKNGRATLSLGYIGLYEVGTYFFGSKWENNQTAHDFTVEIVRRLNEACQSWEAEDGYHYSVYSTPAESLTDRFCELDKARFGAITDITDKDYYTNSFHYDVRKHPNPFEKLLFEEAYPKYASGGFIHYCEYPNLRQNPAALEAVWDFAYDHVGYLGTNTPIDKCFKCGFEGDFKPTARGFCCPECGNHDPQTCDVVKRTCGYLGNPQARPMIHGRHVEITSRVKNMSQTEVNTTHVKKTS</sequence>
<dbReference type="Pfam" id="PF13597">
    <property type="entry name" value="NRDD"/>
    <property type="match status" value="1"/>
</dbReference>
<dbReference type="Gene3D" id="3.20.70.20">
    <property type="match status" value="1"/>
</dbReference>
<dbReference type="PANTHER" id="PTHR21075">
    <property type="entry name" value="ANAEROBIC RIBONUCLEOSIDE-TRIPHOSPHATE REDUCTASE"/>
    <property type="match status" value="1"/>
</dbReference>
<evidence type="ECO:0000313" key="5">
    <source>
        <dbReference type="Proteomes" id="UP000295756"/>
    </source>
</evidence>